<evidence type="ECO:0000313" key="3">
    <source>
        <dbReference type="Proteomes" id="UP001156690"/>
    </source>
</evidence>
<evidence type="ECO:0008006" key="4">
    <source>
        <dbReference type="Google" id="ProtNLM"/>
    </source>
</evidence>
<dbReference type="AlphaFoldDB" id="A0AAV5NLJ9"/>
<dbReference type="EMBL" id="BSNX01000004">
    <property type="protein sequence ID" value="GLQ71283.1"/>
    <property type="molecule type" value="Genomic_DNA"/>
</dbReference>
<dbReference type="Proteomes" id="UP001156690">
    <property type="component" value="Unassembled WGS sequence"/>
</dbReference>
<gene>
    <name evidence="2" type="ORF">GCM10007932_06430</name>
</gene>
<reference evidence="3" key="1">
    <citation type="journal article" date="2019" name="Int. J. Syst. Evol. Microbiol.">
        <title>The Global Catalogue of Microorganisms (GCM) 10K type strain sequencing project: providing services to taxonomists for standard genome sequencing and annotation.</title>
        <authorList>
            <consortium name="The Broad Institute Genomics Platform"/>
            <consortium name="The Broad Institute Genome Sequencing Center for Infectious Disease"/>
            <person name="Wu L."/>
            <person name="Ma J."/>
        </authorList>
    </citation>
    <scope>NUCLEOTIDE SEQUENCE [LARGE SCALE GENOMIC DNA]</scope>
    <source>
        <strain evidence="3">NBRC 15640</strain>
    </source>
</reference>
<dbReference type="RefSeq" id="WP_224055907.1">
    <property type="nucleotide sequence ID" value="NZ_AP025145.1"/>
</dbReference>
<protein>
    <recommendedName>
        <fullName evidence="4">Methyl-accepting chemotaxis protein</fullName>
    </recommendedName>
</protein>
<proteinExistence type="predicted"/>
<keyword evidence="1" id="KW-1133">Transmembrane helix</keyword>
<accession>A0AAV5NLJ9</accession>
<keyword evidence="1" id="KW-0472">Membrane</keyword>
<sequence>MLNRLLNRLNVSAKIQLIIIVASLIIFGAKLFSALNLKDQMINERKQAAESLVQSGISQVNQIEKLVIQGKLSLEEG</sequence>
<organism evidence="2 3">
    <name type="scientific">Vibrio penaeicida</name>
    <dbReference type="NCBI Taxonomy" id="104609"/>
    <lineage>
        <taxon>Bacteria</taxon>
        <taxon>Pseudomonadati</taxon>
        <taxon>Pseudomonadota</taxon>
        <taxon>Gammaproteobacteria</taxon>
        <taxon>Vibrionales</taxon>
        <taxon>Vibrionaceae</taxon>
        <taxon>Vibrio</taxon>
    </lineage>
</organism>
<evidence type="ECO:0000313" key="2">
    <source>
        <dbReference type="EMBL" id="GLQ71283.1"/>
    </source>
</evidence>
<name>A0AAV5NLJ9_9VIBR</name>
<comment type="caution">
    <text evidence="2">The sequence shown here is derived from an EMBL/GenBank/DDBJ whole genome shotgun (WGS) entry which is preliminary data.</text>
</comment>
<keyword evidence="3" id="KW-1185">Reference proteome</keyword>
<keyword evidence="1" id="KW-0812">Transmembrane</keyword>
<feature type="transmembrane region" description="Helical" evidence="1">
    <location>
        <begin position="15"/>
        <end position="37"/>
    </location>
</feature>
<evidence type="ECO:0000256" key="1">
    <source>
        <dbReference type="SAM" id="Phobius"/>
    </source>
</evidence>